<dbReference type="InterPro" id="IPR013144">
    <property type="entry name" value="CRA_dom"/>
</dbReference>
<keyword evidence="4" id="KW-0963">Cytoplasm</keyword>
<dbReference type="GO" id="GO:0043161">
    <property type="term" value="P:proteasome-mediated ubiquitin-dependent protein catabolic process"/>
    <property type="evidence" value="ECO:0007669"/>
    <property type="project" value="InterPro"/>
</dbReference>
<organism evidence="12 13">
    <name type="scientific">Elsinoe australis</name>
    <dbReference type="NCBI Taxonomy" id="40998"/>
    <lineage>
        <taxon>Eukaryota</taxon>
        <taxon>Fungi</taxon>
        <taxon>Dikarya</taxon>
        <taxon>Ascomycota</taxon>
        <taxon>Pezizomycotina</taxon>
        <taxon>Dothideomycetes</taxon>
        <taxon>Dothideomycetidae</taxon>
        <taxon>Myriangiales</taxon>
        <taxon>Elsinoaceae</taxon>
        <taxon>Elsinoe</taxon>
    </lineage>
</organism>
<dbReference type="AlphaFoldDB" id="A0A4U7B4F4"/>
<evidence type="ECO:0000256" key="8">
    <source>
        <dbReference type="PROSITE-ProRule" id="PRU01215"/>
    </source>
</evidence>
<reference evidence="12 13" key="1">
    <citation type="submission" date="2018-02" db="EMBL/GenBank/DDBJ databases">
        <title>Draft genome sequences of Elsinoe sp., causing black scab on jojoba.</title>
        <authorList>
            <person name="Stodart B."/>
            <person name="Jeffress S."/>
            <person name="Ash G."/>
            <person name="Arun Chinnappa K."/>
        </authorList>
    </citation>
    <scope>NUCLEOTIDE SEQUENCE [LARGE SCALE GENOMIC DNA]</scope>
    <source>
        <strain evidence="12 13">Hillstone_2</strain>
    </source>
</reference>
<comment type="function">
    <text evidence="1">Involved in the proteasome-dependent degradation of fructose-1,6-bisphosphatase.</text>
</comment>
<dbReference type="PROSITE" id="PS50897">
    <property type="entry name" value="CTLH"/>
    <property type="match status" value="1"/>
</dbReference>
<dbReference type="SMART" id="SM00757">
    <property type="entry name" value="CRA"/>
    <property type="match status" value="1"/>
</dbReference>
<evidence type="ECO:0000256" key="6">
    <source>
        <dbReference type="ARBA" id="ARBA00022771"/>
    </source>
</evidence>
<keyword evidence="5" id="KW-0479">Metal-binding</keyword>
<dbReference type="InterPro" id="IPR045098">
    <property type="entry name" value="Fyv10_fam"/>
</dbReference>
<comment type="subcellular location">
    <subcellularLocation>
        <location evidence="2">Cytoplasm</location>
    </subcellularLocation>
</comment>
<dbReference type="EMBL" id="PTQR01000042">
    <property type="protein sequence ID" value="TKX24311.1"/>
    <property type="molecule type" value="Genomic_DNA"/>
</dbReference>
<evidence type="ECO:0000313" key="13">
    <source>
        <dbReference type="Proteomes" id="UP000308133"/>
    </source>
</evidence>
<gene>
    <name evidence="12" type="ORF">C1H76_3414</name>
</gene>
<feature type="domain" description="CTLH" evidence="10">
    <location>
        <begin position="163"/>
        <end position="220"/>
    </location>
</feature>
<dbReference type="GO" id="GO:0061630">
    <property type="term" value="F:ubiquitin protein ligase activity"/>
    <property type="evidence" value="ECO:0007669"/>
    <property type="project" value="InterPro"/>
</dbReference>
<comment type="similarity">
    <text evidence="3">Belongs to the FYV10 family.</text>
</comment>
<dbReference type="Pfam" id="PF10607">
    <property type="entry name" value="CTLH"/>
    <property type="match status" value="1"/>
</dbReference>
<keyword evidence="6 8" id="KW-0863">Zinc-finger</keyword>
<protein>
    <submittedName>
        <fullName evidence="12">Protein fyv10</fullName>
    </submittedName>
</protein>
<dbReference type="InterPro" id="IPR044063">
    <property type="entry name" value="ZF_RING_GID"/>
</dbReference>
<accession>A0A4U7B4F4</accession>
<evidence type="ECO:0000256" key="3">
    <source>
        <dbReference type="ARBA" id="ARBA00010615"/>
    </source>
</evidence>
<keyword evidence="9" id="KW-0175">Coiled coil</keyword>
<evidence type="ECO:0000256" key="7">
    <source>
        <dbReference type="ARBA" id="ARBA00022833"/>
    </source>
</evidence>
<evidence type="ECO:0000256" key="1">
    <source>
        <dbReference type="ARBA" id="ARBA00002343"/>
    </source>
</evidence>
<evidence type="ECO:0000256" key="5">
    <source>
        <dbReference type="ARBA" id="ARBA00022723"/>
    </source>
</evidence>
<evidence type="ECO:0000313" key="12">
    <source>
        <dbReference type="EMBL" id="TKX24311.1"/>
    </source>
</evidence>
<dbReference type="SMART" id="SM00668">
    <property type="entry name" value="CTLH"/>
    <property type="match status" value="1"/>
</dbReference>
<evidence type="ECO:0000256" key="9">
    <source>
        <dbReference type="SAM" id="Coils"/>
    </source>
</evidence>
<dbReference type="GO" id="GO:0005737">
    <property type="term" value="C:cytoplasm"/>
    <property type="evidence" value="ECO:0007669"/>
    <property type="project" value="UniProtKB-SubCell"/>
</dbReference>
<evidence type="ECO:0000259" key="10">
    <source>
        <dbReference type="PROSITE" id="PS50897"/>
    </source>
</evidence>
<evidence type="ECO:0000256" key="2">
    <source>
        <dbReference type="ARBA" id="ARBA00004496"/>
    </source>
</evidence>
<dbReference type="PROSITE" id="PS50896">
    <property type="entry name" value="LISH"/>
    <property type="match status" value="1"/>
</dbReference>
<proteinExistence type="inferred from homology"/>
<evidence type="ECO:0000259" key="11">
    <source>
        <dbReference type="PROSITE" id="PS51867"/>
    </source>
</evidence>
<dbReference type="GO" id="GO:0034657">
    <property type="term" value="C:GID complex"/>
    <property type="evidence" value="ECO:0007669"/>
    <property type="project" value="TreeGrafter"/>
</dbReference>
<comment type="caution">
    <text evidence="12">The sequence shown here is derived from an EMBL/GenBank/DDBJ whole genome shotgun (WGS) entry which is preliminary data.</text>
</comment>
<feature type="domain" description="RING-Gid-type" evidence="11">
    <location>
        <begin position="326"/>
        <end position="387"/>
    </location>
</feature>
<dbReference type="InterPro" id="IPR024964">
    <property type="entry name" value="CTLH/CRA"/>
</dbReference>
<dbReference type="GO" id="GO:0005634">
    <property type="term" value="C:nucleus"/>
    <property type="evidence" value="ECO:0007669"/>
    <property type="project" value="TreeGrafter"/>
</dbReference>
<name>A0A4U7B4F4_9PEZI</name>
<keyword evidence="7" id="KW-0862">Zinc</keyword>
<dbReference type="Proteomes" id="UP000308133">
    <property type="component" value="Unassembled WGS sequence"/>
</dbReference>
<feature type="coiled-coil region" evidence="9">
    <location>
        <begin position="72"/>
        <end position="102"/>
    </location>
</feature>
<evidence type="ECO:0000256" key="4">
    <source>
        <dbReference type="ARBA" id="ARBA00022490"/>
    </source>
</evidence>
<dbReference type="PANTHER" id="PTHR12170:SF2">
    <property type="entry name" value="E3 UBIQUITIN-PROTEIN TRANSFERASE MAEA"/>
    <property type="match status" value="1"/>
</dbReference>
<dbReference type="PANTHER" id="PTHR12170">
    <property type="entry name" value="MACROPHAGE ERYTHROBLAST ATTACHER-RELATED"/>
    <property type="match status" value="1"/>
</dbReference>
<dbReference type="InterPro" id="IPR006594">
    <property type="entry name" value="LisH"/>
</dbReference>
<dbReference type="PROSITE" id="PS51867">
    <property type="entry name" value="ZF_RING_GID"/>
    <property type="match status" value="1"/>
</dbReference>
<dbReference type="GO" id="GO:0008270">
    <property type="term" value="F:zinc ion binding"/>
    <property type="evidence" value="ECO:0007669"/>
    <property type="project" value="UniProtKB-KW"/>
</dbReference>
<feature type="zinc finger region" description="RING-Gid-type" evidence="8">
    <location>
        <begin position="326"/>
        <end position="387"/>
    </location>
</feature>
<sequence length="403" mass="45323">MAELTTTKLNADAHLVLDQPLIRLPHELARKNLRSARTLVERFQAETNTNIETAQKAALQPSYSTAATVASLDVVLNKAQTLKRKLETLHAEERALQNQQKSRLKHLQELQEIPSLVDVKFDRWSKTRLDRMLVDYMLRLGYTDSAMMLAQERQIQDLVDVDAFLSLGSVEKSLRQGRTNEALAWCVENKRALKEADSNLELELRLQQMIEMTRNGDTSKLIEATLHARKYLGGQQDTFYGLRAGGLLAYPSNTLTEPYRELYSTARWSYLADLFVGTYEKIFSLPSHPLLHIALSAGLSALKTPACHSAFASSSSNASSTTTSVCPICSTELNEIARNVPYAHHSKSYVESDPVVLPNGRIYGRERLMAMNEKLGTPEGRIRDPTNVHQEYSESELKKVFIS</sequence>
<dbReference type="InterPro" id="IPR006595">
    <property type="entry name" value="CTLH_C"/>
</dbReference>